<dbReference type="PANTHER" id="PTHR10963:SF55">
    <property type="entry name" value="GLYCOSIDE HYDROLASE FAMILY 16 PROTEIN"/>
    <property type="match status" value="1"/>
</dbReference>
<sequence length="273" mass="31541">MNRITTVRAVLLVAAAALLIPTAGVAKTKEKTQKWRLVWKDDFKKTGCLDTTKWSKIPRGGSDWDKYMSPREDLYEVRDGHLILHGIINDRPDQDTARYITGGVWTKDKFAVKFGKIEIRARLGEAQGSWPAFWMLSQDEKYGRYPMNGEVDIMEHLSYDSIVYQTIHSHYTLNLKQETPKRFTTAPIDREGYNTYGVEFYPDRIVFTLNGEPTLTYPKIETDLEGQFPFDQAYYLLMDMQLGGSWVGAVDPETLPVKMEIDWVKVWEPKGKR</sequence>
<dbReference type="SUPFAM" id="SSF49899">
    <property type="entry name" value="Concanavalin A-like lectins/glucanases"/>
    <property type="match status" value="1"/>
</dbReference>
<keyword evidence="4" id="KW-0378">Hydrolase</keyword>
<comment type="caution">
    <text evidence="4">The sequence shown here is derived from an EMBL/GenBank/DDBJ whole genome shotgun (WGS) entry which is preliminary data.</text>
</comment>
<dbReference type="InterPro" id="IPR050546">
    <property type="entry name" value="Glycosyl_Hydrlase_16"/>
</dbReference>
<feature type="domain" description="GH16" evidence="3">
    <location>
        <begin position="50"/>
        <end position="272"/>
    </location>
</feature>
<dbReference type="GO" id="GO:0005975">
    <property type="term" value="P:carbohydrate metabolic process"/>
    <property type="evidence" value="ECO:0007669"/>
    <property type="project" value="InterPro"/>
</dbReference>
<dbReference type="Proteomes" id="UP000823926">
    <property type="component" value="Unassembled WGS sequence"/>
</dbReference>
<dbReference type="Gene3D" id="2.60.120.200">
    <property type="match status" value="1"/>
</dbReference>
<proteinExistence type="inferred from homology"/>
<dbReference type="PROSITE" id="PS51762">
    <property type="entry name" value="GH16_2"/>
    <property type="match status" value="1"/>
</dbReference>
<name>A0A9D1QC53_9BACT</name>
<dbReference type="CDD" id="cd08023">
    <property type="entry name" value="GH16_laminarinase_like"/>
    <property type="match status" value="1"/>
</dbReference>
<dbReference type="Pfam" id="PF00722">
    <property type="entry name" value="Glyco_hydro_16"/>
    <property type="match status" value="1"/>
</dbReference>
<dbReference type="InterPro" id="IPR000757">
    <property type="entry name" value="Beta-glucanase-like"/>
</dbReference>
<organism evidence="4 5">
    <name type="scientific">Candidatus Rikenella faecigallinarum</name>
    <dbReference type="NCBI Taxonomy" id="2838745"/>
    <lineage>
        <taxon>Bacteria</taxon>
        <taxon>Pseudomonadati</taxon>
        <taxon>Bacteroidota</taxon>
        <taxon>Bacteroidia</taxon>
        <taxon>Bacteroidales</taxon>
        <taxon>Rikenellaceae</taxon>
        <taxon>Rikenella</taxon>
    </lineage>
</organism>
<feature type="signal peptide" evidence="2">
    <location>
        <begin position="1"/>
        <end position="26"/>
    </location>
</feature>
<evidence type="ECO:0000313" key="5">
    <source>
        <dbReference type="Proteomes" id="UP000823926"/>
    </source>
</evidence>
<evidence type="ECO:0000256" key="1">
    <source>
        <dbReference type="ARBA" id="ARBA00006865"/>
    </source>
</evidence>
<gene>
    <name evidence="4" type="ORF">H9888_00855</name>
</gene>
<dbReference type="PANTHER" id="PTHR10963">
    <property type="entry name" value="GLYCOSYL HYDROLASE-RELATED"/>
    <property type="match status" value="1"/>
</dbReference>
<accession>A0A9D1QC53</accession>
<dbReference type="EMBL" id="DXHL01000006">
    <property type="protein sequence ID" value="HIW10026.1"/>
    <property type="molecule type" value="Genomic_DNA"/>
</dbReference>
<keyword evidence="2" id="KW-0732">Signal</keyword>
<dbReference type="InterPro" id="IPR013320">
    <property type="entry name" value="ConA-like_dom_sf"/>
</dbReference>
<dbReference type="GO" id="GO:0004553">
    <property type="term" value="F:hydrolase activity, hydrolyzing O-glycosyl compounds"/>
    <property type="evidence" value="ECO:0007669"/>
    <property type="project" value="InterPro"/>
</dbReference>
<evidence type="ECO:0000259" key="3">
    <source>
        <dbReference type="PROSITE" id="PS51762"/>
    </source>
</evidence>
<reference evidence="4" key="2">
    <citation type="submission" date="2021-04" db="EMBL/GenBank/DDBJ databases">
        <authorList>
            <person name="Gilroy R."/>
        </authorList>
    </citation>
    <scope>NUCLEOTIDE SEQUENCE</scope>
    <source>
        <strain evidence="4">ChiBcec15-1070</strain>
    </source>
</reference>
<feature type="chain" id="PRO_5038745430" evidence="2">
    <location>
        <begin position="27"/>
        <end position="273"/>
    </location>
</feature>
<protein>
    <submittedName>
        <fullName evidence="4">Glycoside hydrolase family 16 protein</fullName>
    </submittedName>
</protein>
<evidence type="ECO:0000256" key="2">
    <source>
        <dbReference type="SAM" id="SignalP"/>
    </source>
</evidence>
<comment type="similarity">
    <text evidence="1">Belongs to the glycosyl hydrolase 16 family.</text>
</comment>
<dbReference type="AlphaFoldDB" id="A0A9D1QC53"/>
<reference evidence="4" key="1">
    <citation type="journal article" date="2021" name="PeerJ">
        <title>Extensive microbial diversity within the chicken gut microbiome revealed by metagenomics and culture.</title>
        <authorList>
            <person name="Gilroy R."/>
            <person name="Ravi A."/>
            <person name="Getino M."/>
            <person name="Pursley I."/>
            <person name="Horton D.L."/>
            <person name="Alikhan N.F."/>
            <person name="Baker D."/>
            <person name="Gharbi K."/>
            <person name="Hall N."/>
            <person name="Watson M."/>
            <person name="Adriaenssens E.M."/>
            <person name="Foster-Nyarko E."/>
            <person name="Jarju S."/>
            <person name="Secka A."/>
            <person name="Antonio M."/>
            <person name="Oren A."/>
            <person name="Chaudhuri R.R."/>
            <person name="La Ragione R."/>
            <person name="Hildebrand F."/>
            <person name="Pallen M.J."/>
        </authorList>
    </citation>
    <scope>NUCLEOTIDE SEQUENCE</scope>
    <source>
        <strain evidence="4">ChiBcec15-1070</strain>
    </source>
</reference>
<evidence type="ECO:0000313" key="4">
    <source>
        <dbReference type="EMBL" id="HIW10026.1"/>
    </source>
</evidence>